<gene>
    <name evidence="2" type="ORF">QBC37DRAFT_370013</name>
</gene>
<keyword evidence="1" id="KW-0732">Signal</keyword>
<sequence>MKLLTSISLFLLGGSLPATLGATVPISTNANNANNNITTIFKRGADGDIVVQPTYHTLDDRLLSNALNCLATWCDEDHFVRKQGGMVRCRTPGDFGAEVFICNAGEVQRCSSRQLSKAINELRMAGSTTGAVSHDISQGRGLKFGFDFFCKGGNEVCETADREYDAVRKHCASGVFTQVKIQYETVADPTRGLGTDLKFTGWDWVEQPGKEEAPKEYAYGFERVYDEEEEEEEEDYYDEEADPEYYLPPADYDYEVAAPEYYQADGEEAAAPGYYQSVRPSGQGYDDNSWIRRRFTVAGHPAAAGAVSTWTQVTPVIELSRKSSLWGSSASGGVGIGEQSI</sequence>
<dbReference type="AlphaFoldDB" id="A0AAN6YII3"/>
<evidence type="ECO:0000313" key="3">
    <source>
        <dbReference type="Proteomes" id="UP001301769"/>
    </source>
</evidence>
<feature type="chain" id="PRO_5042854676" evidence="1">
    <location>
        <begin position="22"/>
        <end position="341"/>
    </location>
</feature>
<organism evidence="2 3">
    <name type="scientific">Rhypophila decipiens</name>
    <dbReference type="NCBI Taxonomy" id="261697"/>
    <lineage>
        <taxon>Eukaryota</taxon>
        <taxon>Fungi</taxon>
        <taxon>Dikarya</taxon>
        <taxon>Ascomycota</taxon>
        <taxon>Pezizomycotina</taxon>
        <taxon>Sordariomycetes</taxon>
        <taxon>Sordariomycetidae</taxon>
        <taxon>Sordariales</taxon>
        <taxon>Naviculisporaceae</taxon>
        <taxon>Rhypophila</taxon>
    </lineage>
</organism>
<evidence type="ECO:0000313" key="2">
    <source>
        <dbReference type="EMBL" id="KAK4217307.1"/>
    </source>
</evidence>
<feature type="signal peptide" evidence="1">
    <location>
        <begin position="1"/>
        <end position="21"/>
    </location>
</feature>
<accession>A0AAN6YII3</accession>
<reference evidence="2" key="1">
    <citation type="journal article" date="2023" name="Mol. Phylogenet. Evol.">
        <title>Genome-scale phylogeny and comparative genomics of the fungal order Sordariales.</title>
        <authorList>
            <person name="Hensen N."/>
            <person name="Bonometti L."/>
            <person name="Westerberg I."/>
            <person name="Brannstrom I.O."/>
            <person name="Guillou S."/>
            <person name="Cros-Aarteil S."/>
            <person name="Calhoun S."/>
            <person name="Haridas S."/>
            <person name="Kuo A."/>
            <person name="Mondo S."/>
            <person name="Pangilinan J."/>
            <person name="Riley R."/>
            <person name="LaButti K."/>
            <person name="Andreopoulos B."/>
            <person name="Lipzen A."/>
            <person name="Chen C."/>
            <person name="Yan M."/>
            <person name="Daum C."/>
            <person name="Ng V."/>
            <person name="Clum A."/>
            <person name="Steindorff A."/>
            <person name="Ohm R.A."/>
            <person name="Martin F."/>
            <person name="Silar P."/>
            <person name="Natvig D.O."/>
            <person name="Lalanne C."/>
            <person name="Gautier V."/>
            <person name="Ament-Velasquez S.L."/>
            <person name="Kruys A."/>
            <person name="Hutchinson M.I."/>
            <person name="Powell A.J."/>
            <person name="Barry K."/>
            <person name="Miller A.N."/>
            <person name="Grigoriev I.V."/>
            <person name="Debuchy R."/>
            <person name="Gladieux P."/>
            <person name="Hiltunen Thoren M."/>
            <person name="Johannesson H."/>
        </authorList>
    </citation>
    <scope>NUCLEOTIDE SEQUENCE</scope>
    <source>
        <strain evidence="2">PSN293</strain>
    </source>
</reference>
<reference evidence="2" key="2">
    <citation type="submission" date="2023-05" db="EMBL/GenBank/DDBJ databases">
        <authorList>
            <consortium name="Lawrence Berkeley National Laboratory"/>
            <person name="Steindorff A."/>
            <person name="Hensen N."/>
            <person name="Bonometti L."/>
            <person name="Westerberg I."/>
            <person name="Brannstrom I.O."/>
            <person name="Guillou S."/>
            <person name="Cros-Aarteil S."/>
            <person name="Calhoun S."/>
            <person name="Haridas S."/>
            <person name="Kuo A."/>
            <person name="Mondo S."/>
            <person name="Pangilinan J."/>
            <person name="Riley R."/>
            <person name="Labutti K."/>
            <person name="Andreopoulos B."/>
            <person name="Lipzen A."/>
            <person name="Chen C."/>
            <person name="Yanf M."/>
            <person name="Daum C."/>
            <person name="Ng V."/>
            <person name="Clum A."/>
            <person name="Ohm R."/>
            <person name="Martin F."/>
            <person name="Silar P."/>
            <person name="Natvig D."/>
            <person name="Lalanne C."/>
            <person name="Gautier V."/>
            <person name="Ament-Velasquez S.L."/>
            <person name="Kruys A."/>
            <person name="Hutchinson M.I."/>
            <person name="Powell A.J."/>
            <person name="Barry K."/>
            <person name="Miller A.N."/>
            <person name="Grigoriev I.V."/>
            <person name="Debuchy R."/>
            <person name="Gladieux P."/>
            <person name="Thoren M.H."/>
            <person name="Johannesson H."/>
        </authorList>
    </citation>
    <scope>NUCLEOTIDE SEQUENCE</scope>
    <source>
        <strain evidence="2">PSN293</strain>
    </source>
</reference>
<proteinExistence type="predicted"/>
<dbReference type="EMBL" id="MU858060">
    <property type="protein sequence ID" value="KAK4217307.1"/>
    <property type="molecule type" value="Genomic_DNA"/>
</dbReference>
<keyword evidence="3" id="KW-1185">Reference proteome</keyword>
<comment type="caution">
    <text evidence="2">The sequence shown here is derived from an EMBL/GenBank/DDBJ whole genome shotgun (WGS) entry which is preliminary data.</text>
</comment>
<protein>
    <submittedName>
        <fullName evidence="2">Uncharacterized protein</fullName>
    </submittedName>
</protein>
<evidence type="ECO:0000256" key="1">
    <source>
        <dbReference type="SAM" id="SignalP"/>
    </source>
</evidence>
<name>A0AAN6YII3_9PEZI</name>
<dbReference type="Proteomes" id="UP001301769">
    <property type="component" value="Unassembled WGS sequence"/>
</dbReference>